<reference evidence="3 4" key="1">
    <citation type="submission" date="2023-10" db="EMBL/GenBank/DDBJ databases">
        <title>Chromosome-scale genome assembly provides insights into flower coloration mechanisms of Canna indica.</title>
        <authorList>
            <person name="Li C."/>
        </authorList>
    </citation>
    <scope>NUCLEOTIDE SEQUENCE [LARGE SCALE GENOMIC DNA]</scope>
    <source>
        <tissue evidence="3">Flower</tissue>
    </source>
</reference>
<keyword evidence="4" id="KW-1185">Reference proteome</keyword>
<dbReference type="Proteomes" id="UP001327560">
    <property type="component" value="Chromosome 2"/>
</dbReference>
<organism evidence="3 4">
    <name type="scientific">Canna indica</name>
    <name type="common">Indian-shot</name>
    <dbReference type="NCBI Taxonomy" id="4628"/>
    <lineage>
        <taxon>Eukaryota</taxon>
        <taxon>Viridiplantae</taxon>
        <taxon>Streptophyta</taxon>
        <taxon>Embryophyta</taxon>
        <taxon>Tracheophyta</taxon>
        <taxon>Spermatophyta</taxon>
        <taxon>Magnoliopsida</taxon>
        <taxon>Liliopsida</taxon>
        <taxon>Zingiberales</taxon>
        <taxon>Cannaceae</taxon>
        <taxon>Canna</taxon>
    </lineage>
</organism>
<evidence type="ECO:0000313" key="4">
    <source>
        <dbReference type="Proteomes" id="UP001327560"/>
    </source>
</evidence>
<gene>
    <name evidence="3" type="ORF">Cni_G05003</name>
</gene>
<feature type="region of interest" description="Disordered" evidence="2">
    <location>
        <begin position="1"/>
        <end position="22"/>
    </location>
</feature>
<sequence>MMKKMKKVPKEPSPSNSYASYGVDVRQRLKYQSLLQDYMELHKETEAKKNKLKKTKEKKMQLLAEVRYLRKKYKSLSKNPYQEIPVRLKQPSHRAPIPSPLGSITQSVNLLVPEAISSKEQNYRLSEDASVSVINSLSANPSQCQFKKQSHRTSSLFLKQSLDMFIPGDLLSQELKYQVKEASNTSSYTVLDQNKVSLMNEEEMDYQFEQDIPKMEKLKRFSMSGTGSNDVKLAICRGVRKNLNKVANRKISWQDQVALKG</sequence>
<feature type="coiled-coil region" evidence="1">
    <location>
        <begin position="35"/>
        <end position="72"/>
    </location>
</feature>
<name>A0AAQ3JWX2_9LILI</name>
<dbReference type="EMBL" id="CP136891">
    <property type="protein sequence ID" value="WOK96296.1"/>
    <property type="molecule type" value="Genomic_DNA"/>
</dbReference>
<proteinExistence type="predicted"/>
<accession>A0AAQ3JWX2</accession>
<dbReference type="PANTHER" id="PTHR34807:SF3">
    <property type="entry name" value="OS08G0270800 PROTEIN"/>
    <property type="match status" value="1"/>
</dbReference>
<keyword evidence="1" id="KW-0175">Coiled coil</keyword>
<evidence type="ECO:0000256" key="1">
    <source>
        <dbReference type="SAM" id="Coils"/>
    </source>
</evidence>
<evidence type="ECO:0000313" key="3">
    <source>
        <dbReference type="EMBL" id="WOK96296.1"/>
    </source>
</evidence>
<dbReference type="AlphaFoldDB" id="A0AAQ3JWX2"/>
<dbReference type="PANTHER" id="PTHR34807">
    <property type="entry name" value="OS08G0270800 PROTEIN"/>
    <property type="match status" value="1"/>
</dbReference>
<protein>
    <submittedName>
        <fullName evidence="3">Uncharacterized protein</fullName>
    </submittedName>
</protein>
<evidence type="ECO:0000256" key="2">
    <source>
        <dbReference type="SAM" id="MobiDB-lite"/>
    </source>
</evidence>